<dbReference type="SUPFAM" id="SSF53474">
    <property type="entry name" value="alpha/beta-Hydrolases"/>
    <property type="match status" value="1"/>
</dbReference>
<evidence type="ECO:0000256" key="9">
    <source>
        <dbReference type="SAM" id="SignalP"/>
    </source>
</evidence>
<dbReference type="RefSeq" id="WP_274993279.1">
    <property type="nucleotide sequence ID" value="NZ_JAJQQP010000004.1"/>
</dbReference>
<evidence type="ECO:0000313" key="10">
    <source>
        <dbReference type="EMBL" id="MDR7382436.1"/>
    </source>
</evidence>
<keyword evidence="3" id="KW-0858">Xylan degradation</keyword>
<gene>
    <name evidence="10" type="ORF">J2S48_001951</name>
</gene>
<evidence type="ECO:0000256" key="3">
    <source>
        <dbReference type="ARBA" id="ARBA00022651"/>
    </source>
</evidence>
<feature type="compositionally biased region" description="Polar residues" evidence="8">
    <location>
        <begin position="33"/>
        <end position="46"/>
    </location>
</feature>
<evidence type="ECO:0000256" key="8">
    <source>
        <dbReference type="SAM" id="MobiDB-lite"/>
    </source>
</evidence>
<feature type="compositionally biased region" description="Low complexity" evidence="8">
    <location>
        <begin position="47"/>
        <end position="59"/>
    </location>
</feature>
<evidence type="ECO:0000256" key="2">
    <source>
        <dbReference type="ARBA" id="ARBA00022525"/>
    </source>
</evidence>
<evidence type="ECO:0000256" key="6">
    <source>
        <dbReference type="ARBA" id="ARBA00023277"/>
    </source>
</evidence>
<sequence>MHSTRILGRGIAALAALGAIAAGPVHGAAAGSTDLTGSSRVGATSSDLGADGDTAAAGRPGRDCTVPTGTSQVDVELGGVAYPVRVHVPDVDGRAAALPMVLNLHPSNGNAESISAYNDLDLTADAEGFITVAPNGVLPAADPNPDQVWFWNVPGVPTTAGEYPPPDTRDDVEFLTAVIDTMVGLGCADPHRVYATGHSGGARMASAYACARPDKVAAIAPVAGLRAGRPSPDDPSAVELQSCAPRRSVPVITFHGDADTVNPYQGNSDKRWGYTTQLAVQSWARMNGCTTGPRVEPVTEHVTKETYTTCRGRADVVLYKVAGGTHSWPGGNDSSATQEVSATELIWEFFTHYRR</sequence>
<keyword evidence="7" id="KW-0624">Polysaccharide degradation</keyword>
<keyword evidence="2" id="KW-0964">Secreted</keyword>
<reference evidence="10 11" key="1">
    <citation type="submission" date="2023-07" db="EMBL/GenBank/DDBJ databases">
        <title>Sequencing the genomes of 1000 actinobacteria strains.</title>
        <authorList>
            <person name="Klenk H.-P."/>
        </authorList>
    </citation>
    <scope>NUCLEOTIDE SEQUENCE [LARGE SCALE GENOMIC DNA]</scope>
    <source>
        <strain evidence="10 11">DSM 45554</strain>
    </source>
</reference>
<keyword evidence="11" id="KW-1185">Reference proteome</keyword>
<evidence type="ECO:0000256" key="4">
    <source>
        <dbReference type="ARBA" id="ARBA00022729"/>
    </source>
</evidence>
<organism evidence="10 11">
    <name type="scientific">Promicromonospora iranensis</name>
    <dbReference type="NCBI Taxonomy" id="1105144"/>
    <lineage>
        <taxon>Bacteria</taxon>
        <taxon>Bacillati</taxon>
        <taxon>Actinomycetota</taxon>
        <taxon>Actinomycetes</taxon>
        <taxon>Micrococcales</taxon>
        <taxon>Promicromonosporaceae</taxon>
        <taxon>Promicromonospora</taxon>
    </lineage>
</organism>
<keyword evidence="5" id="KW-0378">Hydrolase</keyword>
<dbReference type="PANTHER" id="PTHR38050:SF2">
    <property type="entry name" value="FERULOYL ESTERASE C-RELATED"/>
    <property type="match status" value="1"/>
</dbReference>
<protein>
    <submittedName>
        <fullName evidence="10">Polyhydroxybutyrate depolymerase</fullName>
    </submittedName>
</protein>
<evidence type="ECO:0000256" key="5">
    <source>
        <dbReference type="ARBA" id="ARBA00022801"/>
    </source>
</evidence>
<comment type="subcellular location">
    <subcellularLocation>
        <location evidence="1">Secreted</location>
    </subcellularLocation>
</comment>
<dbReference type="PANTHER" id="PTHR38050">
    <property type="match status" value="1"/>
</dbReference>
<evidence type="ECO:0000256" key="7">
    <source>
        <dbReference type="ARBA" id="ARBA00023326"/>
    </source>
</evidence>
<keyword evidence="6" id="KW-0119">Carbohydrate metabolism</keyword>
<evidence type="ECO:0000256" key="1">
    <source>
        <dbReference type="ARBA" id="ARBA00004613"/>
    </source>
</evidence>
<feature type="signal peptide" evidence="9">
    <location>
        <begin position="1"/>
        <end position="21"/>
    </location>
</feature>
<feature type="chain" id="PRO_5045371287" evidence="9">
    <location>
        <begin position="22"/>
        <end position="355"/>
    </location>
</feature>
<comment type="caution">
    <text evidence="10">The sequence shown here is derived from an EMBL/GenBank/DDBJ whole genome shotgun (WGS) entry which is preliminary data.</text>
</comment>
<dbReference type="Gene3D" id="3.40.50.1820">
    <property type="entry name" value="alpha/beta hydrolase"/>
    <property type="match status" value="1"/>
</dbReference>
<dbReference type="Proteomes" id="UP001183585">
    <property type="component" value="Unassembled WGS sequence"/>
</dbReference>
<keyword evidence="4 9" id="KW-0732">Signal</keyword>
<proteinExistence type="predicted"/>
<dbReference type="InterPro" id="IPR029058">
    <property type="entry name" value="AB_hydrolase_fold"/>
</dbReference>
<evidence type="ECO:0000313" key="11">
    <source>
        <dbReference type="Proteomes" id="UP001183585"/>
    </source>
</evidence>
<dbReference type="InterPro" id="IPR043595">
    <property type="entry name" value="FaeB/C/D"/>
</dbReference>
<name>A0ABU2CM85_9MICO</name>
<dbReference type="EMBL" id="JAVDYE010000001">
    <property type="protein sequence ID" value="MDR7382436.1"/>
    <property type="molecule type" value="Genomic_DNA"/>
</dbReference>
<feature type="region of interest" description="Disordered" evidence="8">
    <location>
        <begin position="31"/>
        <end position="68"/>
    </location>
</feature>
<accession>A0ABU2CM85</accession>